<comment type="caution">
    <text evidence="2">The sequence shown here is derived from an EMBL/GenBank/DDBJ whole genome shotgun (WGS) entry which is preliminary data.</text>
</comment>
<evidence type="ECO:0000313" key="3">
    <source>
        <dbReference type="Proteomes" id="UP001321473"/>
    </source>
</evidence>
<feature type="region of interest" description="Disordered" evidence="1">
    <location>
        <begin position="1"/>
        <end position="29"/>
    </location>
</feature>
<dbReference type="AlphaFoldDB" id="A0AAQ4FKL3"/>
<gene>
    <name evidence="2" type="ORF">V5799_022408</name>
</gene>
<keyword evidence="3" id="KW-1185">Reference proteome</keyword>
<protein>
    <submittedName>
        <fullName evidence="2">Uncharacterized protein</fullName>
    </submittedName>
</protein>
<dbReference type="Proteomes" id="UP001321473">
    <property type="component" value="Unassembled WGS sequence"/>
</dbReference>
<evidence type="ECO:0000313" key="2">
    <source>
        <dbReference type="EMBL" id="KAK8787819.1"/>
    </source>
</evidence>
<evidence type="ECO:0000256" key="1">
    <source>
        <dbReference type="SAM" id="MobiDB-lite"/>
    </source>
</evidence>
<proteinExistence type="predicted"/>
<name>A0AAQ4FKL3_AMBAM</name>
<dbReference type="EMBL" id="JARKHS020001403">
    <property type="protein sequence ID" value="KAK8787819.1"/>
    <property type="molecule type" value="Genomic_DNA"/>
</dbReference>
<reference evidence="2 3" key="1">
    <citation type="journal article" date="2023" name="Arcadia Sci">
        <title>De novo assembly of a long-read Amblyomma americanum tick genome.</title>
        <authorList>
            <person name="Chou S."/>
            <person name="Poskanzer K.E."/>
            <person name="Rollins M."/>
            <person name="Thuy-Boun P.S."/>
        </authorList>
    </citation>
    <scope>NUCLEOTIDE SEQUENCE [LARGE SCALE GENOMIC DNA]</scope>
    <source>
        <strain evidence="2">F_SG_1</strain>
        <tissue evidence="2">Salivary glands</tissue>
    </source>
</reference>
<accession>A0AAQ4FKL3</accession>
<organism evidence="2 3">
    <name type="scientific">Amblyomma americanum</name>
    <name type="common">Lone star tick</name>
    <dbReference type="NCBI Taxonomy" id="6943"/>
    <lineage>
        <taxon>Eukaryota</taxon>
        <taxon>Metazoa</taxon>
        <taxon>Ecdysozoa</taxon>
        <taxon>Arthropoda</taxon>
        <taxon>Chelicerata</taxon>
        <taxon>Arachnida</taxon>
        <taxon>Acari</taxon>
        <taxon>Parasitiformes</taxon>
        <taxon>Ixodida</taxon>
        <taxon>Ixodoidea</taxon>
        <taxon>Ixodidae</taxon>
        <taxon>Amblyomminae</taxon>
        <taxon>Amblyomma</taxon>
    </lineage>
</organism>
<sequence length="89" mass="9978">MSTSSRNDTAPPHLQEDQTMGAVREVPSPAKPRRMVWHLVRSGLHCGCMNSKSRAVEPQRRRHLRCPLRMSSNIAWCVGTGRRGATMVP</sequence>